<dbReference type="InterPro" id="IPR028082">
    <property type="entry name" value="Peripla_BP_I"/>
</dbReference>
<accession>A0A3D9HDG3</accession>
<evidence type="ECO:0000256" key="3">
    <source>
        <dbReference type="ARBA" id="ARBA00023163"/>
    </source>
</evidence>
<comment type="caution">
    <text evidence="5">The sequence shown here is derived from an EMBL/GenBank/DDBJ whole genome shotgun (WGS) entry which is preliminary data.</text>
</comment>
<organism evidence="5 6">
    <name type="scientific">Seonamhaeicola aphaedonensis</name>
    <dbReference type="NCBI Taxonomy" id="1461338"/>
    <lineage>
        <taxon>Bacteria</taxon>
        <taxon>Pseudomonadati</taxon>
        <taxon>Bacteroidota</taxon>
        <taxon>Flavobacteriia</taxon>
        <taxon>Flavobacteriales</taxon>
        <taxon>Flavobacteriaceae</taxon>
    </lineage>
</organism>
<dbReference type="InterPro" id="IPR000843">
    <property type="entry name" value="HTH_LacI"/>
</dbReference>
<evidence type="ECO:0000313" key="6">
    <source>
        <dbReference type="Proteomes" id="UP000256629"/>
    </source>
</evidence>
<name>A0A3D9HDG3_9FLAO</name>
<evidence type="ECO:0000256" key="1">
    <source>
        <dbReference type="ARBA" id="ARBA00023015"/>
    </source>
</evidence>
<dbReference type="CDD" id="cd01392">
    <property type="entry name" value="HTH_LacI"/>
    <property type="match status" value="1"/>
</dbReference>
<dbReference type="GO" id="GO:0000976">
    <property type="term" value="F:transcription cis-regulatory region binding"/>
    <property type="evidence" value="ECO:0007669"/>
    <property type="project" value="TreeGrafter"/>
</dbReference>
<protein>
    <submittedName>
        <fullName evidence="5">LacI family transcriptional regulator</fullName>
    </submittedName>
</protein>
<gene>
    <name evidence="5" type="ORF">DFQ02_106135</name>
</gene>
<dbReference type="InterPro" id="IPR010982">
    <property type="entry name" value="Lambda_DNA-bd_dom_sf"/>
</dbReference>
<evidence type="ECO:0000313" key="5">
    <source>
        <dbReference type="EMBL" id="RED47508.1"/>
    </source>
</evidence>
<proteinExistence type="predicted"/>
<dbReference type="AlphaFoldDB" id="A0A3D9HDG3"/>
<dbReference type="Gene3D" id="3.40.50.2300">
    <property type="match status" value="2"/>
</dbReference>
<keyword evidence="3" id="KW-0804">Transcription</keyword>
<dbReference type="Gene3D" id="1.10.260.40">
    <property type="entry name" value="lambda repressor-like DNA-binding domains"/>
    <property type="match status" value="1"/>
</dbReference>
<dbReference type="SUPFAM" id="SSF53822">
    <property type="entry name" value="Periplasmic binding protein-like I"/>
    <property type="match status" value="1"/>
</dbReference>
<sequence length="338" mass="37815">MKSISLKDIAIALNLSKTTVSYVMNDRGDEKRVSKETQDRIKQYAQTHSYKPNQLARSLSLGKSNMIGLIVPNISDSFFAQIARRIEKKAEKLGYNVVFSSTGESPERESKIIQSMLDRQVDGLIIVSSEKNHDDILKLKEGNFPFVIVGRKYADIETNVVALEDKDGVTSAVELLIDNGRKHIGFITISLELDSIKDRLKGYKQALKSKDITYNTNVVKHVTYNDVEASLKEAMLELVHQEKVDGIVFATHYLAEEGLRLLKHNNINVPEEVAIVSFGKDRGFDLFDPPLTSVDFPIIEMGDTAVDLLLDAIENQVVTTKNIIMKTKLDIKQSCGSI</sequence>
<dbReference type="SMART" id="SM00354">
    <property type="entry name" value="HTH_LACI"/>
    <property type="match status" value="1"/>
</dbReference>
<dbReference type="InterPro" id="IPR046335">
    <property type="entry name" value="LacI/GalR-like_sensor"/>
</dbReference>
<dbReference type="SUPFAM" id="SSF47413">
    <property type="entry name" value="lambda repressor-like DNA-binding domains"/>
    <property type="match status" value="1"/>
</dbReference>
<keyword evidence="2" id="KW-0238">DNA-binding</keyword>
<dbReference type="GO" id="GO:0003700">
    <property type="term" value="F:DNA-binding transcription factor activity"/>
    <property type="evidence" value="ECO:0007669"/>
    <property type="project" value="TreeGrafter"/>
</dbReference>
<evidence type="ECO:0000256" key="2">
    <source>
        <dbReference type="ARBA" id="ARBA00023125"/>
    </source>
</evidence>
<evidence type="ECO:0000259" key="4">
    <source>
        <dbReference type="PROSITE" id="PS50932"/>
    </source>
</evidence>
<dbReference type="RefSeq" id="WP_116524483.1">
    <property type="nucleotide sequence ID" value="NZ_QRDX01000006.1"/>
</dbReference>
<dbReference type="PROSITE" id="PS50932">
    <property type="entry name" value="HTH_LACI_2"/>
    <property type="match status" value="1"/>
</dbReference>
<dbReference type="EMBL" id="QRDX01000006">
    <property type="protein sequence ID" value="RED47508.1"/>
    <property type="molecule type" value="Genomic_DNA"/>
</dbReference>
<dbReference type="PANTHER" id="PTHR30146:SF109">
    <property type="entry name" value="HTH-TYPE TRANSCRIPTIONAL REGULATOR GALS"/>
    <property type="match status" value="1"/>
</dbReference>
<keyword evidence="6" id="KW-1185">Reference proteome</keyword>
<keyword evidence="1" id="KW-0805">Transcription regulation</keyword>
<feature type="domain" description="HTH lacI-type" evidence="4">
    <location>
        <begin position="4"/>
        <end position="61"/>
    </location>
</feature>
<dbReference type="Pfam" id="PF00356">
    <property type="entry name" value="LacI"/>
    <property type="match status" value="1"/>
</dbReference>
<dbReference type="Pfam" id="PF13377">
    <property type="entry name" value="Peripla_BP_3"/>
    <property type="match status" value="1"/>
</dbReference>
<reference evidence="5 6" key="1">
    <citation type="submission" date="2018-07" db="EMBL/GenBank/DDBJ databases">
        <title>Genomic Encyclopedia of Type Strains, Phase III (KMG-III): the genomes of soil and plant-associated and newly described type strains.</title>
        <authorList>
            <person name="Whitman W."/>
        </authorList>
    </citation>
    <scope>NUCLEOTIDE SEQUENCE [LARGE SCALE GENOMIC DNA]</scope>
    <source>
        <strain evidence="5 6">CECT 8487</strain>
    </source>
</reference>
<dbReference type="PANTHER" id="PTHR30146">
    <property type="entry name" value="LACI-RELATED TRANSCRIPTIONAL REPRESSOR"/>
    <property type="match status" value="1"/>
</dbReference>
<dbReference type="OrthoDB" id="9803256at2"/>
<dbReference type="Proteomes" id="UP000256629">
    <property type="component" value="Unassembled WGS sequence"/>
</dbReference>